<protein>
    <recommendedName>
        <fullName evidence="3">Beta-ketoacyl synthase N-terminal domain-containing protein</fullName>
    </recommendedName>
</protein>
<sequence length="315" mass="34516">MNNRLGRYVLAGDVITPSGMNLDISLAVAQADLARFSQRVDNGGLDRYTYARVDFWLGETLQDKVQTAVATLLDSLLGKLPKSLKPIPLLLSLPDKVDAQPLVDWLEESQYDKWISQIDTSYSGSVTLLNEAFAKLDHHDALLCVAVDSLVDDLDQLIESGVVMGNKNPWGVIPSEGAAGLVVTKKNIVDTLKLKPLSRIGYTARESGVSDRRGMMRLTRKAAKACDHLGSIYSDMSNDRTDTEDYGFAIGARAEQFTNPQNPFLINELWGTLGKCSALALMATFNHVHRSTAPASLMLFGRDGQRAIMQLELCA</sequence>
<dbReference type="STRING" id="1219065.VPR01S_06_00150"/>
<accession>U3BK47</accession>
<gene>
    <name evidence="1" type="ORF">VPR01S_06_00150</name>
</gene>
<dbReference type="AlphaFoldDB" id="U3BK47"/>
<evidence type="ECO:0000313" key="2">
    <source>
        <dbReference type="Proteomes" id="UP000016570"/>
    </source>
</evidence>
<evidence type="ECO:0008006" key="3">
    <source>
        <dbReference type="Google" id="ProtNLM"/>
    </source>
</evidence>
<organism evidence="1 2">
    <name type="scientific">Vibrio proteolyticus NBRC 13287</name>
    <dbReference type="NCBI Taxonomy" id="1219065"/>
    <lineage>
        <taxon>Bacteria</taxon>
        <taxon>Pseudomonadati</taxon>
        <taxon>Pseudomonadota</taxon>
        <taxon>Gammaproteobacteria</taxon>
        <taxon>Vibrionales</taxon>
        <taxon>Vibrionaceae</taxon>
        <taxon>Vibrio</taxon>
    </lineage>
</organism>
<comment type="caution">
    <text evidence="1">The sequence shown here is derived from an EMBL/GenBank/DDBJ whole genome shotgun (WGS) entry which is preliminary data.</text>
</comment>
<dbReference type="Proteomes" id="UP000016570">
    <property type="component" value="Unassembled WGS sequence"/>
</dbReference>
<reference evidence="1 2" key="1">
    <citation type="submission" date="2013-09" db="EMBL/GenBank/DDBJ databases">
        <title>Whole genome shotgun sequence of Vibrio proteolyticus NBRC 13287.</title>
        <authorList>
            <person name="Isaki S."/>
            <person name="Hosoyama A."/>
            <person name="Numata M."/>
            <person name="Hashimoto M."/>
            <person name="Hosoyama Y."/>
            <person name="Tsuchikane K."/>
            <person name="Noguchi M."/>
            <person name="Hirakata S."/>
            <person name="Ichikawa N."/>
            <person name="Ohji S."/>
            <person name="Yamazoe A."/>
            <person name="Fujita N."/>
        </authorList>
    </citation>
    <scope>NUCLEOTIDE SEQUENCE [LARGE SCALE GENOMIC DNA]</scope>
    <source>
        <strain evidence="1 2">NBRC 13287</strain>
    </source>
</reference>
<proteinExistence type="predicted"/>
<keyword evidence="2" id="KW-1185">Reference proteome</keyword>
<dbReference type="eggNOG" id="ENOG5031MR1">
    <property type="taxonomic scope" value="Bacteria"/>
</dbReference>
<dbReference type="RefSeq" id="WP_021704973.1">
    <property type="nucleotide sequence ID" value="NZ_BATJ01000006.1"/>
</dbReference>
<evidence type="ECO:0000313" key="1">
    <source>
        <dbReference type="EMBL" id="GAD66998.1"/>
    </source>
</evidence>
<dbReference type="EMBL" id="BATJ01000006">
    <property type="protein sequence ID" value="GAD66998.1"/>
    <property type="molecule type" value="Genomic_DNA"/>
</dbReference>
<name>U3BK47_VIBPR</name>